<protein>
    <recommendedName>
        <fullName evidence="3">HTH luxR-type domain-containing protein</fullName>
    </recommendedName>
</protein>
<keyword evidence="2" id="KW-0732">Signal</keyword>
<sequence length="975" mass="112070">MNKLILLVLSILWTSENLAQQIIGLPPIVSYTRQQYPGSGQTWDLDIDRNGILYFANNEGLMTFNGHSWKLLPVPNHTRLRSVKTDKDGRIYVGAQDDFGYYLADADGVLRYTSLKPAVRDRKDQFADIWDIVLYNGGVFFRGTNKIFYYDHHSVHIYPAPVHWQALCRANNSLYAQDAGRGLMQFKNNAWQPVCTEVADRHLLIREIIGKAPKGEAGQVTVDNNDTLLVCTLKDGIFKLHEGRLYPFQSDATPIFTQNQIYCARPWGDHQLLIGTSYGGCYIIHRETGALIQRFTVAEGLQHNSVLKIFTDPGKNIWLTLDNGIDMVRYNTAVKQILPDNKRYLTTYAATVFDQQLYIGTSDGVFSTPLDGQRDLSFLESRFRQIDNTAGQVWSIAQVEHHLLMGHHEGAFEIKGTKAISLSERTGCWLFQPLSSYMLAGCYNGLQLMRKEGAGLSAARPVKGLFESLRFLTVEDDSIIWASHPYRGVFRMHLDRDTMLRYTLYTQKNGLPADYNNFVFRIRGRMVVATQAGAYEYDAATDRFVPSHWLSPILKDASLQYLSEDATGNVWFISDKMPGVIDFHKPVPEHAYSIVHFPELKGQIVNGFEFLYPYNDENIFVGAEKGMFHINYKHYRQAREQPLVLISQVSAHGKTDSLLFGGYPPMGKQSFKAMPNAFSGFHFEYASPVYSQGNTIEYSYKLSGFDQQWSDWSVKTEKDYTNLPYGHYTFSVKAKDNLGNVSRAAMYSFRILPAWYQTPLARSGYVLLALAVLLWGYIYQKRKFARQQRRYQQKQEQLILRHKFEKEQREKELISLQNEKLTTEVRFKNKELATATMYLLHRGKVLSNIKEELLLAIKKLDPLPDNVFKKVLRLFEEAENNEEDWEQFSRHFDEVHNNFLFTLKRKYPDLSTTDLKLCAYLRINLTTKEIAQSLGISVRGVETSRYRLRKKLELPAETSLYDFLIAITAEPEKPV</sequence>
<reference evidence="4 5" key="1">
    <citation type="submission" date="2022-04" db="EMBL/GenBank/DDBJ databases">
        <title>The arsenic-methylating capacity of Chitinophaga filiformis YT5 during chitin decomposition.</title>
        <authorList>
            <person name="Chen G."/>
            <person name="Liang Y."/>
        </authorList>
    </citation>
    <scope>NUCLEOTIDE SEQUENCE [LARGE SCALE GENOMIC DNA]</scope>
    <source>
        <strain evidence="4 5">YT5</strain>
    </source>
</reference>
<dbReference type="SMART" id="SM00421">
    <property type="entry name" value="HTH_LUXR"/>
    <property type="match status" value="1"/>
</dbReference>
<dbReference type="InterPro" id="IPR013783">
    <property type="entry name" value="Ig-like_fold"/>
</dbReference>
<evidence type="ECO:0000313" key="4">
    <source>
        <dbReference type="EMBL" id="UPK72500.1"/>
    </source>
</evidence>
<dbReference type="InterPro" id="IPR016032">
    <property type="entry name" value="Sig_transdc_resp-reg_C-effctor"/>
</dbReference>
<dbReference type="SUPFAM" id="SSF63829">
    <property type="entry name" value="Calcium-dependent phosphotriesterase"/>
    <property type="match status" value="1"/>
</dbReference>
<keyword evidence="1" id="KW-0812">Transmembrane</keyword>
<gene>
    <name evidence="4" type="ORF">MYF79_14505</name>
</gene>
<dbReference type="SUPFAM" id="SSF46894">
    <property type="entry name" value="C-terminal effector domain of the bipartite response regulators"/>
    <property type="match status" value="1"/>
</dbReference>
<organism evidence="4 5">
    <name type="scientific">Chitinophaga filiformis</name>
    <name type="common">Myxococcus filiformis</name>
    <name type="synonym">Flexibacter filiformis</name>
    <dbReference type="NCBI Taxonomy" id="104663"/>
    <lineage>
        <taxon>Bacteria</taxon>
        <taxon>Pseudomonadati</taxon>
        <taxon>Bacteroidota</taxon>
        <taxon>Chitinophagia</taxon>
        <taxon>Chitinophagales</taxon>
        <taxon>Chitinophagaceae</taxon>
        <taxon>Chitinophaga</taxon>
    </lineage>
</organism>
<keyword evidence="1" id="KW-0472">Membrane</keyword>
<dbReference type="InterPro" id="IPR000792">
    <property type="entry name" value="Tscrpt_reg_LuxR_C"/>
</dbReference>
<evidence type="ECO:0000256" key="1">
    <source>
        <dbReference type="SAM" id="Phobius"/>
    </source>
</evidence>
<name>A0ABY4I8U1_CHIFI</name>
<evidence type="ECO:0000256" key="2">
    <source>
        <dbReference type="SAM" id="SignalP"/>
    </source>
</evidence>
<feature type="transmembrane region" description="Helical" evidence="1">
    <location>
        <begin position="760"/>
        <end position="779"/>
    </location>
</feature>
<dbReference type="InterPro" id="IPR011123">
    <property type="entry name" value="Y_Y_Y"/>
</dbReference>
<feature type="domain" description="HTH luxR-type" evidence="3">
    <location>
        <begin position="907"/>
        <end position="964"/>
    </location>
</feature>
<evidence type="ECO:0000313" key="5">
    <source>
        <dbReference type="Proteomes" id="UP000830198"/>
    </source>
</evidence>
<dbReference type="InterPro" id="IPR015943">
    <property type="entry name" value="WD40/YVTN_repeat-like_dom_sf"/>
</dbReference>
<dbReference type="EMBL" id="CP095855">
    <property type="protein sequence ID" value="UPK72500.1"/>
    <property type="molecule type" value="Genomic_DNA"/>
</dbReference>
<dbReference type="Gene3D" id="1.10.10.10">
    <property type="entry name" value="Winged helix-like DNA-binding domain superfamily/Winged helix DNA-binding domain"/>
    <property type="match status" value="1"/>
</dbReference>
<dbReference type="RefSeq" id="WP_247814687.1">
    <property type="nucleotide sequence ID" value="NZ_CP095855.1"/>
</dbReference>
<keyword evidence="5" id="KW-1185">Reference proteome</keyword>
<dbReference type="Gene3D" id="2.60.40.10">
    <property type="entry name" value="Immunoglobulins"/>
    <property type="match status" value="1"/>
</dbReference>
<accession>A0ABY4I8U1</accession>
<feature type="chain" id="PRO_5047075798" description="HTH luxR-type domain-containing protein" evidence="2">
    <location>
        <begin position="20"/>
        <end position="975"/>
    </location>
</feature>
<dbReference type="Pfam" id="PF00196">
    <property type="entry name" value="GerE"/>
    <property type="match status" value="1"/>
</dbReference>
<dbReference type="Pfam" id="PF07495">
    <property type="entry name" value="Y_Y_Y"/>
    <property type="match status" value="1"/>
</dbReference>
<feature type="signal peptide" evidence="2">
    <location>
        <begin position="1"/>
        <end position="19"/>
    </location>
</feature>
<dbReference type="Proteomes" id="UP000830198">
    <property type="component" value="Chromosome"/>
</dbReference>
<keyword evidence="1" id="KW-1133">Transmembrane helix</keyword>
<proteinExistence type="predicted"/>
<dbReference type="InterPro" id="IPR036388">
    <property type="entry name" value="WH-like_DNA-bd_sf"/>
</dbReference>
<dbReference type="Gene3D" id="2.130.10.10">
    <property type="entry name" value="YVTN repeat-like/Quinoprotein amine dehydrogenase"/>
    <property type="match status" value="2"/>
</dbReference>
<evidence type="ECO:0000259" key="3">
    <source>
        <dbReference type="SMART" id="SM00421"/>
    </source>
</evidence>